<keyword evidence="6" id="KW-1133">Transmembrane helix</keyword>
<keyword evidence="9 12" id="KW-0503">Monooxygenase</keyword>
<keyword evidence="5 11" id="KW-0479">Metal-binding</keyword>
<dbReference type="OrthoDB" id="1470350at2759"/>
<keyword evidence="3 11" id="KW-0349">Heme</keyword>
<dbReference type="GO" id="GO:0004497">
    <property type="term" value="F:monooxygenase activity"/>
    <property type="evidence" value="ECO:0007669"/>
    <property type="project" value="UniProtKB-KW"/>
</dbReference>
<dbReference type="SUPFAM" id="SSF48264">
    <property type="entry name" value="Cytochrome P450"/>
    <property type="match status" value="1"/>
</dbReference>
<proteinExistence type="inferred from homology"/>
<organism evidence="13 14">
    <name type="scientific">Thalictrum thalictroides</name>
    <name type="common">Rue-anemone</name>
    <name type="synonym">Anemone thalictroides</name>
    <dbReference type="NCBI Taxonomy" id="46969"/>
    <lineage>
        <taxon>Eukaryota</taxon>
        <taxon>Viridiplantae</taxon>
        <taxon>Streptophyta</taxon>
        <taxon>Embryophyta</taxon>
        <taxon>Tracheophyta</taxon>
        <taxon>Spermatophyta</taxon>
        <taxon>Magnoliopsida</taxon>
        <taxon>Ranunculales</taxon>
        <taxon>Ranunculaceae</taxon>
        <taxon>Thalictroideae</taxon>
        <taxon>Thalictrum</taxon>
    </lineage>
</organism>
<dbReference type="AlphaFoldDB" id="A0A7J6WVL2"/>
<protein>
    <submittedName>
        <fullName evidence="13">Cytochrome p450</fullName>
    </submittedName>
</protein>
<dbReference type="Proteomes" id="UP000554482">
    <property type="component" value="Unassembled WGS sequence"/>
</dbReference>
<comment type="cofactor">
    <cofactor evidence="11">
        <name>heme</name>
        <dbReference type="ChEBI" id="CHEBI:30413"/>
    </cofactor>
</comment>
<evidence type="ECO:0000256" key="11">
    <source>
        <dbReference type="PIRSR" id="PIRSR602401-1"/>
    </source>
</evidence>
<dbReference type="InterPro" id="IPR001128">
    <property type="entry name" value="Cyt_P450"/>
</dbReference>
<dbReference type="InterPro" id="IPR036396">
    <property type="entry name" value="Cyt_P450_sf"/>
</dbReference>
<dbReference type="InterPro" id="IPR002401">
    <property type="entry name" value="Cyt_P450_E_grp-I"/>
</dbReference>
<keyword evidence="10" id="KW-0472">Membrane</keyword>
<sequence>MEILISPLLCHSDPQFWGEDVHLFNPDRFVEGVANAAKTTNVYLPFGIGSRMCVGMNFATIEAKLALSMILRRYSFTLSPSYVHSPIQRITTRPQHGVQIIFHAL</sequence>
<evidence type="ECO:0000256" key="1">
    <source>
        <dbReference type="ARBA" id="ARBA00004370"/>
    </source>
</evidence>
<evidence type="ECO:0000256" key="9">
    <source>
        <dbReference type="ARBA" id="ARBA00023033"/>
    </source>
</evidence>
<evidence type="ECO:0000256" key="8">
    <source>
        <dbReference type="ARBA" id="ARBA00023004"/>
    </source>
</evidence>
<dbReference type="Pfam" id="PF00067">
    <property type="entry name" value="p450"/>
    <property type="match status" value="1"/>
</dbReference>
<comment type="subcellular location">
    <subcellularLocation>
        <location evidence="1">Membrane</location>
    </subcellularLocation>
</comment>
<comment type="caution">
    <text evidence="13">The sequence shown here is derived from an EMBL/GenBank/DDBJ whole genome shotgun (WGS) entry which is preliminary data.</text>
</comment>
<dbReference type="PROSITE" id="PS00086">
    <property type="entry name" value="CYTOCHROME_P450"/>
    <property type="match status" value="1"/>
</dbReference>
<evidence type="ECO:0000256" key="6">
    <source>
        <dbReference type="ARBA" id="ARBA00022989"/>
    </source>
</evidence>
<keyword evidence="8 11" id="KW-0408">Iron</keyword>
<dbReference type="GO" id="GO:0020037">
    <property type="term" value="F:heme binding"/>
    <property type="evidence" value="ECO:0007669"/>
    <property type="project" value="InterPro"/>
</dbReference>
<dbReference type="PANTHER" id="PTHR24282:SF20">
    <property type="entry name" value="CYTOCHROME P450 CYP749A22-LIKE"/>
    <property type="match status" value="1"/>
</dbReference>
<keyword evidence="14" id="KW-1185">Reference proteome</keyword>
<dbReference type="PANTHER" id="PTHR24282">
    <property type="entry name" value="CYTOCHROME P450 FAMILY MEMBER"/>
    <property type="match status" value="1"/>
</dbReference>
<dbReference type="GO" id="GO:0016020">
    <property type="term" value="C:membrane"/>
    <property type="evidence" value="ECO:0007669"/>
    <property type="project" value="UniProtKB-SubCell"/>
</dbReference>
<dbReference type="Gene3D" id="1.10.630.10">
    <property type="entry name" value="Cytochrome P450"/>
    <property type="match status" value="1"/>
</dbReference>
<evidence type="ECO:0000256" key="5">
    <source>
        <dbReference type="ARBA" id="ARBA00022723"/>
    </source>
</evidence>
<feature type="binding site" description="axial binding residue" evidence="11">
    <location>
        <position position="53"/>
    </location>
    <ligand>
        <name>heme</name>
        <dbReference type="ChEBI" id="CHEBI:30413"/>
    </ligand>
    <ligandPart>
        <name>Fe</name>
        <dbReference type="ChEBI" id="CHEBI:18248"/>
    </ligandPart>
</feature>
<dbReference type="GO" id="GO:0016705">
    <property type="term" value="F:oxidoreductase activity, acting on paired donors, with incorporation or reduction of molecular oxygen"/>
    <property type="evidence" value="ECO:0007669"/>
    <property type="project" value="InterPro"/>
</dbReference>
<evidence type="ECO:0000313" key="13">
    <source>
        <dbReference type="EMBL" id="KAF5200535.1"/>
    </source>
</evidence>
<evidence type="ECO:0000313" key="14">
    <source>
        <dbReference type="Proteomes" id="UP000554482"/>
    </source>
</evidence>
<evidence type="ECO:0000256" key="12">
    <source>
        <dbReference type="RuleBase" id="RU000461"/>
    </source>
</evidence>
<dbReference type="InterPro" id="IPR017972">
    <property type="entry name" value="Cyt_P450_CS"/>
</dbReference>
<reference evidence="13 14" key="1">
    <citation type="submission" date="2020-06" db="EMBL/GenBank/DDBJ databases">
        <title>Transcriptomic and genomic resources for Thalictrum thalictroides and T. hernandezii: Facilitating candidate gene discovery in an emerging model plant lineage.</title>
        <authorList>
            <person name="Arias T."/>
            <person name="Riano-Pachon D.M."/>
            <person name="Di Stilio V.S."/>
        </authorList>
    </citation>
    <scope>NUCLEOTIDE SEQUENCE [LARGE SCALE GENOMIC DNA]</scope>
    <source>
        <strain evidence="14">cv. WT478/WT964</strain>
        <tissue evidence="13">Leaves</tissue>
    </source>
</reference>
<dbReference type="GO" id="GO:0044550">
    <property type="term" value="P:secondary metabolite biosynthetic process"/>
    <property type="evidence" value="ECO:0007669"/>
    <property type="project" value="UniProtKB-ARBA"/>
</dbReference>
<gene>
    <name evidence="13" type="ORF">FRX31_009878</name>
</gene>
<dbReference type="PRINTS" id="PR00463">
    <property type="entry name" value="EP450I"/>
</dbReference>
<evidence type="ECO:0000256" key="3">
    <source>
        <dbReference type="ARBA" id="ARBA00022617"/>
    </source>
</evidence>
<comment type="similarity">
    <text evidence="2 12">Belongs to the cytochrome P450 family.</text>
</comment>
<dbReference type="GO" id="GO:0005506">
    <property type="term" value="F:iron ion binding"/>
    <property type="evidence" value="ECO:0007669"/>
    <property type="project" value="InterPro"/>
</dbReference>
<evidence type="ECO:0000256" key="10">
    <source>
        <dbReference type="ARBA" id="ARBA00023136"/>
    </source>
</evidence>
<keyword evidence="7 12" id="KW-0560">Oxidoreductase</keyword>
<evidence type="ECO:0000256" key="2">
    <source>
        <dbReference type="ARBA" id="ARBA00010617"/>
    </source>
</evidence>
<evidence type="ECO:0000256" key="7">
    <source>
        <dbReference type="ARBA" id="ARBA00023002"/>
    </source>
</evidence>
<name>A0A7J6WVL2_THATH</name>
<accession>A0A7J6WVL2</accession>
<keyword evidence="4" id="KW-0812">Transmembrane</keyword>
<dbReference type="InterPro" id="IPR050665">
    <property type="entry name" value="Cytochrome_P450_Monooxygen"/>
</dbReference>
<dbReference type="EMBL" id="JABWDY010010640">
    <property type="protein sequence ID" value="KAF5200535.1"/>
    <property type="molecule type" value="Genomic_DNA"/>
</dbReference>
<evidence type="ECO:0000256" key="4">
    <source>
        <dbReference type="ARBA" id="ARBA00022692"/>
    </source>
</evidence>